<dbReference type="EMBL" id="SWJZ01000125">
    <property type="protein sequence ID" value="TKD13571.1"/>
    <property type="molecule type" value="Genomic_DNA"/>
</dbReference>
<dbReference type="RefSeq" id="WP_136909580.1">
    <property type="nucleotide sequence ID" value="NZ_SWJZ01000125.1"/>
</dbReference>
<evidence type="ECO:0000313" key="3">
    <source>
        <dbReference type="Proteomes" id="UP000310597"/>
    </source>
</evidence>
<sequence length="213" mass="22466">MAPRKDMMRVIRRDAGFSATLGFGESAGNPKDDCSQMPNAREPETSALATGVESGKEAGFGAMASAAIEERTAAAGAAANHEAEAHDTPQGAGKTTVVYVAVSLTAAQAPRVEAWAKAARCPVPFLIRRVAQGLRDDLCRDWKDTGWPEVCERRGARGRHPTSVTLTLPETFAADLSARHDPLGIIGLGRAMGPAFRARFEAAFDAALAESGF</sequence>
<evidence type="ECO:0000313" key="2">
    <source>
        <dbReference type="EMBL" id="TKD13571.1"/>
    </source>
</evidence>
<proteinExistence type="predicted"/>
<protein>
    <submittedName>
        <fullName evidence="2">Uncharacterized protein</fullName>
    </submittedName>
</protein>
<dbReference type="AlphaFoldDB" id="A0A4U1JMT1"/>
<gene>
    <name evidence="2" type="ORF">FBT96_19410</name>
</gene>
<organism evidence="2 3">
    <name type="scientific">Rhodobacter capsulatus</name>
    <name type="common">Rhodopseudomonas capsulata</name>
    <dbReference type="NCBI Taxonomy" id="1061"/>
    <lineage>
        <taxon>Bacteria</taxon>
        <taxon>Pseudomonadati</taxon>
        <taxon>Pseudomonadota</taxon>
        <taxon>Alphaproteobacteria</taxon>
        <taxon>Rhodobacterales</taxon>
        <taxon>Rhodobacter group</taxon>
        <taxon>Rhodobacter</taxon>
    </lineage>
</organism>
<reference evidence="2 3" key="1">
    <citation type="submission" date="2019-04" db="EMBL/GenBank/DDBJ databases">
        <title>Draft Whole-Genome sequence of the purple photosynthetic bacterium Rhodobacter capsulatus SP108 with an indigenous class A beta-lactamase.</title>
        <authorList>
            <person name="Robertson S."/>
            <person name="Meyer T.E."/>
            <person name="Kyndt J.A."/>
        </authorList>
    </citation>
    <scope>NUCLEOTIDE SEQUENCE [LARGE SCALE GENOMIC DNA]</scope>
    <source>
        <strain evidence="2 3">SP108</strain>
    </source>
</reference>
<dbReference type="OrthoDB" id="7833487at2"/>
<feature type="region of interest" description="Disordered" evidence="1">
    <location>
        <begin position="20"/>
        <end position="48"/>
    </location>
</feature>
<accession>A0A4U1JMT1</accession>
<comment type="caution">
    <text evidence="2">The sequence shown here is derived from an EMBL/GenBank/DDBJ whole genome shotgun (WGS) entry which is preliminary data.</text>
</comment>
<name>A0A4U1JMT1_RHOCA</name>
<evidence type="ECO:0000256" key="1">
    <source>
        <dbReference type="SAM" id="MobiDB-lite"/>
    </source>
</evidence>
<dbReference type="Proteomes" id="UP000310597">
    <property type="component" value="Unassembled WGS sequence"/>
</dbReference>